<organism evidence="18 20">
    <name type="scientific">Holdemania massiliensis</name>
    <dbReference type="NCBI Taxonomy" id="1468449"/>
    <lineage>
        <taxon>Bacteria</taxon>
        <taxon>Bacillati</taxon>
        <taxon>Bacillota</taxon>
        <taxon>Erysipelotrichia</taxon>
        <taxon>Erysipelotrichales</taxon>
        <taxon>Erysipelotrichaceae</taxon>
        <taxon>Holdemania</taxon>
    </lineage>
</organism>
<dbReference type="OrthoDB" id="9813151at2"/>
<dbReference type="Gene3D" id="1.10.287.130">
    <property type="match status" value="1"/>
</dbReference>
<dbReference type="InterPro" id="IPR003660">
    <property type="entry name" value="HAMP_dom"/>
</dbReference>
<dbReference type="RefSeq" id="WP_154238118.1">
    <property type="nucleotide sequence ID" value="NZ_CALJPI010000015.1"/>
</dbReference>
<dbReference type="CDD" id="cd06225">
    <property type="entry name" value="HAMP"/>
    <property type="match status" value="1"/>
</dbReference>
<dbReference type="Pfam" id="PF00672">
    <property type="entry name" value="HAMP"/>
    <property type="match status" value="1"/>
</dbReference>
<dbReference type="CDD" id="cd00082">
    <property type="entry name" value="HisKA"/>
    <property type="match status" value="1"/>
</dbReference>
<dbReference type="InterPro" id="IPR003594">
    <property type="entry name" value="HATPase_dom"/>
</dbReference>
<dbReference type="PROSITE" id="PS51257">
    <property type="entry name" value="PROKAR_LIPOPROTEIN"/>
    <property type="match status" value="1"/>
</dbReference>
<proteinExistence type="predicted"/>
<keyword evidence="13 15" id="KW-0472">Membrane</keyword>
<evidence type="ECO:0000256" key="12">
    <source>
        <dbReference type="ARBA" id="ARBA00023012"/>
    </source>
</evidence>
<evidence type="ECO:0000313" key="18">
    <source>
        <dbReference type="EMBL" id="MSA88595.1"/>
    </source>
</evidence>
<keyword evidence="14" id="KW-0175">Coiled coil</keyword>
<dbReference type="Pfam" id="PF02518">
    <property type="entry name" value="HATPase_c"/>
    <property type="match status" value="1"/>
</dbReference>
<keyword evidence="9" id="KW-0418">Kinase</keyword>
<dbReference type="InterPro" id="IPR005467">
    <property type="entry name" value="His_kinase_dom"/>
</dbReference>
<comment type="catalytic activity">
    <reaction evidence="1">
        <text>ATP + protein L-histidine = ADP + protein N-phospho-L-histidine.</text>
        <dbReference type="EC" id="2.7.13.3"/>
    </reaction>
</comment>
<evidence type="ECO:0000259" key="17">
    <source>
        <dbReference type="PROSITE" id="PS50885"/>
    </source>
</evidence>
<dbReference type="GO" id="GO:0005524">
    <property type="term" value="F:ATP binding"/>
    <property type="evidence" value="ECO:0007669"/>
    <property type="project" value="UniProtKB-KW"/>
</dbReference>
<dbReference type="EMBL" id="WKPI01000003">
    <property type="protein sequence ID" value="MSC32142.1"/>
    <property type="molecule type" value="Genomic_DNA"/>
</dbReference>
<evidence type="ECO:0000256" key="13">
    <source>
        <dbReference type="ARBA" id="ARBA00023136"/>
    </source>
</evidence>
<dbReference type="InterPro" id="IPR036890">
    <property type="entry name" value="HATPase_C_sf"/>
</dbReference>
<dbReference type="PROSITE" id="PS50885">
    <property type="entry name" value="HAMP"/>
    <property type="match status" value="1"/>
</dbReference>
<evidence type="ECO:0000256" key="7">
    <source>
        <dbReference type="ARBA" id="ARBA00022692"/>
    </source>
</evidence>
<dbReference type="PRINTS" id="PR00344">
    <property type="entry name" value="BCTRLSENSOR"/>
</dbReference>
<dbReference type="Pfam" id="PF00512">
    <property type="entry name" value="HisKA"/>
    <property type="match status" value="1"/>
</dbReference>
<dbReference type="InterPro" id="IPR036097">
    <property type="entry name" value="HisK_dim/P_sf"/>
</dbReference>
<evidence type="ECO:0000313" key="20">
    <source>
        <dbReference type="Proteomes" id="UP000433575"/>
    </source>
</evidence>
<evidence type="ECO:0000256" key="10">
    <source>
        <dbReference type="ARBA" id="ARBA00022840"/>
    </source>
</evidence>
<dbReference type="Gene3D" id="3.30.565.10">
    <property type="entry name" value="Histidine kinase-like ATPase, C-terminal domain"/>
    <property type="match status" value="1"/>
</dbReference>
<dbReference type="SUPFAM" id="SSF55874">
    <property type="entry name" value="ATPase domain of HSP90 chaperone/DNA topoisomerase II/histidine kinase"/>
    <property type="match status" value="1"/>
</dbReference>
<dbReference type="PANTHER" id="PTHR45528:SF1">
    <property type="entry name" value="SENSOR HISTIDINE KINASE CPXA"/>
    <property type="match status" value="1"/>
</dbReference>
<evidence type="ECO:0000256" key="6">
    <source>
        <dbReference type="ARBA" id="ARBA00022679"/>
    </source>
</evidence>
<dbReference type="EC" id="2.7.13.3" evidence="3"/>
<feature type="transmembrane region" description="Helical" evidence="15">
    <location>
        <begin position="129"/>
        <end position="148"/>
    </location>
</feature>
<evidence type="ECO:0000256" key="4">
    <source>
        <dbReference type="ARBA" id="ARBA00022475"/>
    </source>
</evidence>
<evidence type="ECO:0000256" key="11">
    <source>
        <dbReference type="ARBA" id="ARBA00022989"/>
    </source>
</evidence>
<reference evidence="20 21" key="1">
    <citation type="journal article" date="2019" name="Nat. Med.">
        <title>A library of human gut bacterial isolates paired with longitudinal multiomics data enables mechanistic microbiome research.</title>
        <authorList>
            <person name="Poyet M."/>
            <person name="Groussin M."/>
            <person name="Gibbons S.M."/>
            <person name="Avila-Pacheco J."/>
            <person name="Jiang X."/>
            <person name="Kearney S.M."/>
            <person name="Perrotta A.R."/>
            <person name="Berdy B."/>
            <person name="Zhao S."/>
            <person name="Lieberman T.D."/>
            <person name="Swanson P.K."/>
            <person name="Smith M."/>
            <person name="Roesemann S."/>
            <person name="Alexander J.E."/>
            <person name="Rich S.A."/>
            <person name="Livny J."/>
            <person name="Vlamakis H."/>
            <person name="Clish C."/>
            <person name="Bullock K."/>
            <person name="Deik A."/>
            <person name="Scott J."/>
            <person name="Pierce K.A."/>
            <person name="Xavier R.J."/>
            <person name="Alm E.J."/>
        </authorList>
    </citation>
    <scope>NUCLEOTIDE SEQUENCE [LARGE SCALE GENOMIC DNA]</scope>
    <source>
        <strain evidence="18 20">BIOML-A4</strain>
        <strain evidence="19 21">BIOML-A5</strain>
    </source>
</reference>
<dbReference type="SUPFAM" id="SSF158472">
    <property type="entry name" value="HAMP domain-like"/>
    <property type="match status" value="1"/>
</dbReference>
<protein>
    <recommendedName>
        <fullName evidence="3">histidine kinase</fullName>
        <ecNumber evidence="3">2.7.13.3</ecNumber>
    </recommendedName>
</protein>
<dbReference type="SMART" id="SM00387">
    <property type="entry name" value="HATPase_c"/>
    <property type="match status" value="1"/>
</dbReference>
<keyword evidence="8" id="KW-0547">Nucleotide-binding</keyword>
<keyword evidence="21" id="KW-1185">Reference proteome</keyword>
<dbReference type="GO" id="GO:0000155">
    <property type="term" value="F:phosphorelay sensor kinase activity"/>
    <property type="evidence" value="ECO:0007669"/>
    <property type="project" value="InterPro"/>
</dbReference>
<feature type="domain" description="HAMP" evidence="17">
    <location>
        <begin position="149"/>
        <end position="201"/>
    </location>
</feature>
<dbReference type="Gene3D" id="6.10.340.10">
    <property type="match status" value="1"/>
</dbReference>
<accession>A0A6N7S4N9</accession>
<evidence type="ECO:0000313" key="19">
    <source>
        <dbReference type="EMBL" id="MSC32142.1"/>
    </source>
</evidence>
<dbReference type="AlphaFoldDB" id="A0A6N7S4N9"/>
<keyword evidence="4" id="KW-1003">Cell membrane</keyword>
<dbReference type="SMART" id="SM00388">
    <property type="entry name" value="HisKA"/>
    <property type="match status" value="1"/>
</dbReference>
<evidence type="ECO:0000256" key="5">
    <source>
        <dbReference type="ARBA" id="ARBA00022553"/>
    </source>
</evidence>
<keyword evidence="7 15" id="KW-0812">Transmembrane</keyword>
<feature type="coiled-coil region" evidence="14">
    <location>
        <begin position="236"/>
        <end position="263"/>
    </location>
</feature>
<keyword evidence="11 15" id="KW-1133">Transmembrane helix</keyword>
<evidence type="ECO:0000259" key="16">
    <source>
        <dbReference type="PROSITE" id="PS50109"/>
    </source>
</evidence>
<dbReference type="Proteomes" id="UP000480929">
    <property type="component" value="Unassembled WGS sequence"/>
</dbReference>
<dbReference type="InterPro" id="IPR004358">
    <property type="entry name" value="Sig_transdc_His_kin-like_C"/>
</dbReference>
<dbReference type="PROSITE" id="PS50109">
    <property type="entry name" value="HIS_KIN"/>
    <property type="match status" value="1"/>
</dbReference>
<evidence type="ECO:0000256" key="9">
    <source>
        <dbReference type="ARBA" id="ARBA00022777"/>
    </source>
</evidence>
<keyword evidence="6" id="KW-0808">Transferase</keyword>
<keyword evidence="10" id="KW-0067">ATP-binding</keyword>
<dbReference type="SUPFAM" id="SSF47384">
    <property type="entry name" value="Homodimeric domain of signal transducing histidine kinase"/>
    <property type="match status" value="1"/>
</dbReference>
<evidence type="ECO:0000313" key="21">
    <source>
        <dbReference type="Proteomes" id="UP000480929"/>
    </source>
</evidence>
<gene>
    <name evidence="19" type="ORF">GKD88_03305</name>
    <name evidence="18" type="ORF">GKE08_04575</name>
</gene>
<evidence type="ECO:0000256" key="14">
    <source>
        <dbReference type="SAM" id="Coils"/>
    </source>
</evidence>
<feature type="domain" description="Histidine kinase" evidence="16">
    <location>
        <begin position="209"/>
        <end position="421"/>
    </location>
</feature>
<evidence type="ECO:0000256" key="3">
    <source>
        <dbReference type="ARBA" id="ARBA00012438"/>
    </source>
</evidence>
<evidence type="ECO:0000256" key="1">
    <source>
        <dbReference type="ARBA" id="ARBA00000085"/>
    </source>
</evidence>
<keyword evidence="5" id="KW-0597">Phosphoprotein</keyword>
<comment type="subcellular location">
    <subcellularLocation>
        <location evidence="2">Cell membrane</location>
        <topology evidence="2">Multi-pass membrane protein</topology>
    </subcellularLocation>
</comment>
<evidence type="ECO:0000256" key="15">
    <source>
        <dbReference type="SAM" id="Phobius"/>
    </source>
</evidence>
<dbReference type="EMBL" id="WKPJ01000004">
    <property type="protein sequence ID" value="MSA88595.1"/>
    <property type="molecule type" value="Genomic_DNA"/>
</dbReference>
<comment type="caution">
    <text evidence="18">The sequence shown here is derived from an EMBL/GenBank/DDBJ whole genome shotgun (WGS) entry which is preliminary data.</text>
</comment>
<dbReference type="InterPro" id="IPR003661">
    <property type="entry name" value="HisK_dim/P_dom"/>
</dbReference>
<dbReference type="GO" id="GO:0005886">
    <property type="term" value="C:plasma membrane"/>
    <property type="evidence" value="ECO:0007669"/>
    <property type="project" value="UniProtKB-SubCell"/>
</dbReference>
<keyword evidence="12" id="KW-0902">Two-component regulatory system</keyword>
<evidence type="ECO:0000256" key="8">
    <source>
        <dbReference type="ARBA" id="ARBA00022741"/>
    </source>
</evidence>
<sequence length="423" mass="47299">MKKLSLQVKITLLCAMILTAACLLLTVTSMIFSSRSLTGVAQQATTVITDFAVTFEDYAAAVSAARAVDVKEKTDAAELEKAPESTWLDDQVVFTSNLESFLSGEVPVELQQDMIQITTAVNDRLQVQVLALMVAIIILGILGIYLTVSRLTRPLRDLSTSIGTLDEEKLSTRLEENGIREVAELSRAFNQMITRLDDAFERQKRFTADAAHELKTPLASIQVNLDSLGQDEEYTAEEAAEVLEVTQRNIRRLNQLAENLLQLNSAQMIEQRQRCSVHDCLCTILEELKPRIKQKQLTIQLAEVYPCLDSEPTLLLRCLYNCVENAVKYSPENSTIRIELEKTEQEVRIGIINPSEPISESQCAQLFQPFYRLDASRSRKLGGSGLGLAITQEIVQRLGGSVRALWQDGEFKMEIRLQVMPDS</sequence>
<dbReference type="SMART" id="SM00304">
    <property type="entry name" value="HAMP"/>
    <property type="match status" value="1"/>
</dbReference>
<dbReference type="InterPro" id="IPR050398">
    <property type="entry name" value="HssS/ArlS-like"/>
</dbReference>
<evidence type="ECO:0000256" key="2">
    <source>
        <dbReference type="ARBA" id="ARBA00004651"/>
    </source>
</evidence>
<dbReference type="PANTHER" id="PTHR45528">
    <property type="entry name" value="SENSOR HISTIDINE KINASE CPXA"/>
    <property type="match status" value="1"/>
</dbReference>
<dbReference type="Proteomes" id="UP000433575">
    <property type="component" value="Unassembled WGS sequence"/>
</dbReference>
<name>A0A6N7S4N9_9FIRM</name>